<dbReference type="HOGENOM" id="CLU_3132897_0_0_0"/>
<dbReference type="AlphaFoldDB" id="A3ZW76"/>
<evidence type="ECO:0000313" key="3">
    <source>
        <dbReference type="Proteomes" id="UP000004358"/>
    </source>
</evidence>
<reference evidence="2 3" key="1">
    <citation type="submission" date="2006-02" db="EMBL/GenBank/DDBJ databases">
        <authorList>
            <person name="Amann R."/>
            <person name="Ferriera S."/>
            <person name="Johnson J."/>
            <person name="Kravitz S."/>
            <person name="Halpern A."/>
            <person name="Remington K."/>
            <person name="Beeson K."/>
            <person name="Tran B."/>
            <person name="Rogers Y.-H."/>
            <person name="Friedman R."/>
            <person name="Venter J.C."/>
        </authorList>
    </citation>
    <scope>NUCLEOTIDE SEQUENCE [LARGE SCALE GENOMIC DNA]</scope>
    <source>
        <strain evidence="2 3">DSM 3645</strain>
    </source>
</reference>
<evidence type="ECO:0000256" key="1">
    <source>
        <dbReference type="SAM" id="MobiDB-lite"/>
    </source>
</evidence>
<dbReference type="EMBL" id="AANZ01000014">
    <property type="protein sequence ID" value="EAQ79574.1"/>
    <property type="molecule type" value="Genomic_DNA"/>
</dbReference>
<protein>
    <submittedName>
        <fullName evidence="2">Uncharacterized protein</fullName>
    </submittedName>
</protein>
<evidence type="ECO:0000313" key="2">
    <source>
        <dbReference type="EMBL" id="EAQ79574.1"/>
    </source>
</evidence>
<proteinExistence type="predicted"/>
<comment type="caution">
    <text evidence="2">The sequence shown here is derived from an EMBL/GenBank/DDBJ whole genome shotgun (WGS) entry which is preliminary data.</text>
</comment>
<name>A3ZW76_9BACT</name>
<sequence>MDTTYDLAHQTSCWLFVRALAVHPVTASRSAARRRSADETSLSTRDEAR</sequence>
<dbReference type="Proteomes" id="UP000004358">
    <property type="component" value="Unassembled WGS sequence"/>
</dbReference>
<accession>A3ZW76</accession>
<gene>
    <name evidence="2" type="ORF">DSM3645_03823</name>
</gene>
<feature type="region of interest" description="Disordered" evidence="1">
    <location>
        <begin position="26"/>
        <end position="49"/>
    </location>
</feature>
<organism evidence="2 3">
    <name type="scientific">Blastopirellula marina DSM 3645</name>
    <dbReference type="NCBI Taxonomy" id="314230"/>
    <lineage>
        <taxon>Bacteria</taxon>
        <taxon>Pseudomonadati</taxon>
        <taxon>Planctomycetota</taxon>
        <taxon>Planctomycetia</taxon>
        <taxon>Pirellulales</taxon>
        <taxon>Pirellulaceae</taxon>
        <taxon>Blastopirellula</taxon>
    </lineage>
</organism>